<name>A0A556MFH0_9SPHI</name>
<evidence type="ECO:0000313" key="11">
    <source>
        <dbReference type="Proteomes" id="UP000318733"/>
    </source>
</evidence>
<reference evidence="10 11" key="1">
    <citation type="submission" date="2019-07" db="EMBL/GenBank/DDBJ databases">
        <authorList>
            <person name="Huq M.A."/>
        </authorList>
    </citation>
    <scope>NUCLEOTIDE SEQUENCE [LARGE SCALE GENOMIC DNA]</scope>
    <source>
        <strain evidence="10 11">MAH-19</strain>
    </source>
</reference>
<comment type="subcellular location">
    <subcellularLocation>
        <location evidence="1">Membrane</location>
        <topology evidence="1">Single-pass membrane protein</topology>
    </subcellularLocation>
</comment>
<dbReference type="EMBL" id="VLPK01000004">
    <property type="protein sequence ID" value="TSJ38535.1"/>
    <property type="molecule type" value="Genomic_DNA"/>
</dbReference>
<dbReference type="GO" id="GO:0016020">
    <property type="term" value="C:membrane"/>
    <property type="evidence" value="ECO:0007669"/>
    <property type="project" value="UniProtKB-SubCell"/>
</dbReference>
<organism evidence="10 11">
    <name type="scientific">Mucilaginibacter corticis</name>
    <dbReference type="NCBI Taxonomy" id="2597670"/>
    <lineage>
        <taxon>Bacteria</taxon>
        <taxon>Pseudomonadati</taxon>
        <taxon>Bacteroidota</taxon>
        <taxon>Sphingobacteriia</taxon>
        <taxon>Sphingobacteriales</taxon>
        <taxon>Sphingobacteriaceae</taxon>
        <taxon>Mucilaginibacter</taxon>
    </lineage>
</organism>
<dbReference type="OrthoDB" id="9811754at2"/>
<protein>
    <submittedName>
        <fullName evidence="10">HlyD family secretion protein</fullName>
    </submittedName>
</protein>
<dbReference type="Pfam" id="PF25917">
    <property type="entry name" value="BSH_RND"/>
    <property type="match status" value="1"/>
</dbReference>
<dbReference type="PANTHER" id="PTHR30386:SF26">
    <property type="entry name" value="TRANSPORT PROTEIN COMB"/>
    <property type="match status" value="1"/>
</dbReference>
<dbReference type="Pfam" id="PF25876">
    <property type="entry name" value="HH_MFP_RND"/>
    <property type="match status" value="1"/>
</dbReference>
<dbReference type="Gene3D" id="1.10.287.470">
    <property type="entry name" value="Helix hairpin bin"/>
    <property type="match status" value="1"/>
</dbReference>
<evidence type="ECO:0000256" key="3">
    <source>
        <dbReference type="ARBA" id="ARBA00022989"/>
    </source>
</evidence>
<evidence type="ECO:0000256" key="6">
    <source>
        <dbReference type="SAM" id="Phobius"/>
    </source>
</evidence>
<dbReference type="Gene3D" id="2.40.50.100">
    <property type="match status" value="1"/>
</dbReference>
<keyword evidence="2 6" id="KW-0812">Transmembrane</keyword>
<keyword evidence="5" id="KW-0175">Coiled coil</keyword>
<dbReference type="Proteomes" id="UP000318733">
    <property type="component" value="Unassembled WGS sequence"/>
</dbReference>
<dbReference type="Gene3D" id="2.40.30.170">
    <property type="match status" value="1"/>
</dbReference>
<evidence type="ECO:0000256" key="2">
    <source>
        <dbReference type="ARBA" id="ARBA00022692"/>
    </source>
</evidence>
<evidence type="ECO:0000259" key="7">
    <source>
        <dbReference type="Pfam" id="PF25876"/>
    </source>
</evidence>
<dbReference type="RefSeq" id="WP_144249816.1">
    <property type="nucleotide sequence ID" value="NZ_VLPK01000004.1"/>
</dbReference>
<dbReference type="PANTHER" id="PTHR30386">
    <property type="entry name" value="MEMBRANE FUSION SUBUNIT OF EMRAB-TOLC MULTIDRUG EFFLUX PUMP"/>
    <property type="match status" value="1"/>
</dbReference>
<dbReference type="InterPro" id="IPR058634">
    <property type="entry name" value="AaeA-lik-b-barrel"/>
</dbReference>
<feature type="domain" description="Multidrug resistance protein MdtA-like barrel-sandwich hybrid" evidence="8">
    <location>
        <begin position="59"/>
        <end position="252"/>
    </location>
</feature>
<dbReference type="InterPro" id="IPR050739">
    <property type="entry name" value="MFP"/>
</dbReference>
<keyword evidence="11" id="KW-1185">Reference proteome</keyword>
<sequence>MAKQDTNENAPAKKPNKVLPIILGVILLGGIIFGIKEYIYYGKHVDTDDAQVDGDISPVVARVGGYVDSIYFEENTHVNKDQVLVKIDPRDYKIKLEQAQSAQVGASAGIGVSQSQIFTTASNSAVAKAGVVSAQARLDKVEKDYQRYANLVKDGSITQQQFDQSKSDLEVAQASLAAAKDQYKAAVQQIGTTRDQLKVTHTGVDQRQVDVDYAKLQLSYTDVKSPASGIASKKNVQLGQLVQAGQTLFNIVNDNSLYITANFKETQLEKIHNGLKVDIETDAYPDLKIEGTVYNFSPATGAKFSLLPPDNATGNYVKVVQRIPVKIKINASKDVLDKLRPGMSVNVSVITKD</sequence>
<dbReference type="SUPFAM" id="SSF111369">
    <property type="entry name" value="HlyD-like secretion proteins"/>
    <property type="match status" value="3"/>
</dbReference>
<keyword evidence="3 6" id="KW-1133">Transmembrane helix</keyword>
<keyword evidence="4 6" id="KW-0472">Membrane</keyword>
<gene>
    <name evidence="10" type="ORF">FO440_18640</name>
</gene>
<evidence type="ECO:0000259" key="9">
    <source>
        <dbReference type="Pfam" id="PF25963"/>
    </source>
</evidence>
<feature type="coiled-coil region" evidence="5">
    <location>
        <begin position="131"/>
        <end position="189"/>
    </location>
</feature>
<evidence type="ECO:0000313" key="10">
    <source>
        <dbReference type="EMBL" id="TSJ38535.1"/>
    </source>
</evidence>
<evidence type="ECO:0000256" key="5">
    <source>
        <dbReference type="SAM" id="Coils"/>
    </source>
</evidence>
<feature type="domain" description="p-hydroxybenzoic acid efflux pump subunit AaeA-like beta-barrel" evidence="9">
    <location>
        <begin position="256"/>
        <end position="349"/>
    </location>
</feature>
<dbReference type="GO" id="GO:0055085">
    <property type="term" value="P:transmembrane transport"/>
    <property type="evidence" value="ECO:0007669"/>
    <property type="project" value="InterPro"/>
</dbReference>
<feature type="transmembrane region" description="Helical" evidence="6">
    <location>
        <begin position="18"/>
        <end position="35"/>
    </location>
</feature>
<dbReference type="InterPro" id="IPR058624">
    <property type="entry name" value="MdtA-like_HH"/>
</dbReference>
<dbReference type="AlphaFoldDB" id="A0A556MFH0"/>
<accession>A0A556MFH0</accession>
<dbReference type="Pfam" id="PF25963">
    <property type="entry name" value="Beta-barrel_AAEA"/>
    <property type="match status" value="1"/>
</dbReference>
<evidence type="ECO:0000256" key="4">
    <source>
        <dbReference type="ARBA" id="ARBA00023136"/>
    </source>
</evidence>
<evidence type="ECO:0000256" key="1">
    <source>
        <dbReference type="ARBA" id="ARBA00004167"/>
    </source>
</evidence>
<feature type="domain" description="Multidrug resistance protein MdtA-like alpha-helical hairpin" evidence="7">
    <location>
        <begin position="125"/>
        <end position="186"/>
    </location>
</feature>
<dbReference type="InterPro" id="IPR058625">
    <property type="entry name" value="MdtA-like_BSH"/>
</dbReference>
<evidence type="ECO:0000259" key="8">
    <source>
        <dbReference type="Pfam" id="PF25917"/>
    </source>
</evidence>
<comment type="caution">
    <text evidence="10">The sequence shown here is derived from an EMBL/GenBank/DDBJ whole genome shotgun (WGS) entry which is preliminary data.</text>
</comment>
<proteinExistence type="predicted"/>